<organism evidence="4 5">
    <name type="scientific">Eragrostis curvula</name>
    <name type="common">weeping love grass</name>
    <dbReference type="NCBI Taxonomy" id="38414"/>
    <lineage>
        <taxon>Eukaryota</taxon>
        <taxon>Viridiplantae</taxon>
        <taxon>Streptophyta</taxon>
        <taxon>Embryophyta</taxon>
        <taxon>Tracheophyta</taxon>
        <taxon>Spermatophyta</taxon>
        <taxon>Magnoliopsida</taxon>
        <taxon>Liliopsida</taxon>
        <taxon>Poales</taxon>
        <taxon>Poaceae</taxon>
        <taxon>PACMAD clade</taxon>
        <taxon>Chloridoideae</taxon>
        <taxon>Eragrostideae</taxon>
        <taxon>Eragrostidinae</taxon>
        <taxon>Eragrostis</taxon>
    </lineage>
</organism>
<dbReference type="EMBL" id="RWGY01000449">
    <property type="protein sequence ID" value="TVU01401.1"/>
    <property type="molecule type" value="Genomic_DNA"/>
</dbReference>
<dbReference type="PANTHER" id="PTHR47932:SF63">
    <property type="entry name" value="OS08G0290000 PROTEIN"/>
    <property type="match status" value="1"/>
</dbReference>
<dbReference type="PROSITE" id="PS51375">
    <property type="entry name" value="PPR"/>
    <property type="match status" value="1"/>
</dbReference>
<evidence type="ECO:0000313" key="4">
    <source>
        <dbReference type="EMBL" id="TVU01401.1"/>
    </source>
</evidence>
<sequence length="131" mass="14804">MMEEGGLESDEYTFSILIGQIEAAEKQLWSMEMMGMQSNVVAYNCLIDALCKSHEVDDFTYTSLVHGLCKVGRYHMASKFLRICLREGNNVLASAKRAVISGLRSAGFKTDLRKVRCCPHIVQCQYEDQKL</sequence>
<reference evidence="4 5" key="1">
    <citation type="journal article" date="2019" name="Sci. Rep.">
        <title>A high-quality genome of Eragrostis curvula grass provides insights into Poaceae evolution and supports new strategies to enhance forage quality.</title>
        <authorList>
            <person name="Carballo J."/>
            <person name="Santos B.A.C.M."/>
            <person name="Zappacosta D."/>
            <person name="Garbus I."/>
            <person name="Selva J.P."/>
            <person name="Gallo C.A."/>
            <person name="Diaz A."/>
            <person name="Albertini E."/>
            <person name="Caccamo M."/>
            <person name="Echenique V."/>
        </authorList>
    </citation>
    <scope>NUCLEOTIDE SEQUENCE [LARGE SCALE GENOMIC DNA]</scope>
    <source>
        <strain evidence="5">cv. Victoria</strain>
        <tissue evidence="4">Leaf</tissue>
    </source>
</reference>
<dbReference type="InterPro" id="IPR002885">
    <property type="entry name" value="PPR_rpt"/>
</dbReference>
<feature type="repeat" description="PPR" evidence="3">
    <location>
        <begin position="57"/>
        <end position="91"/>
    </location>
</feature>
<dbReference type="AlphaFoldDB" id="A0A5J9SR00"/>
<protein>
    <recommendedName>
        <fullName evidence="6">Pentacotripeptide-repeat region of PRORP domain-containing protein</fullName>
    </recommendedName>
</protein>
<keyword evidence="1" id="KW-0677">Repeat</keyword>
<keyword evidence="5" id="KW-1185">Reference proteome</keyword>
<proteinExistence type="predicted"/>
<comment type="caution">
    <text evidence="4">The sequence shown here is derived from an EMBL/GenBank/DDBJ whole genome shotgun (WGS) entry which is preliminary data.</text>
</comment>
<gene>
    <name evidence="4" type="ORF">EJB05_53170</name>
</gene>
<dbReference type="OrthoDB" id="185373at2759"/>
<dbReference type="Proteomes" id="UP000324897">
    <property type="component" value="Unassembled WGS sequence"/>
</dbReference>
<evidence type="ECO:0000256" key="2">
    <source>
        <dbReference type="ARBA" id="ARBA00022946"/>
    </source>
</evidence>
<evidence type="ECO:0000256" key="1">
    <source>
        <dbReference type="ARBA" id="ARBA00022737"/>
    </source>
</evidence>
<dbReference type="Gramene" id="TVU01401">
    <property type="protein sequence ID" value="TVU01401"/>
    <property type="gene ID" value="EJB05_53170"/>
</dbReference>
<dbReference type="GO" id="GO:0003729">
    <property type="term" value="F:mRNA binding"/>
    <property type="evidence" value="ECO:0007669"/>
    <property type="project" value="TreeGrafter"/>
</dbReference>
<dbReference type="InterPro" id="IPR011990">
    <property type="entry name" value="TPR-like_helical_dom_sf"/>
</dbReference>
<dbReference type="Gene3D" id="1.25.40.10">
    <property type="entry name" value="Tetratricopeptide repeat domain"/>
    <property type="match status" value="1"/>
</dbReference>
<accession>A0A5J9SR00</accession>
<feature type="non-terminal residue" evidence="4">
    <location>
        <position position="1"/>
    </location>
</feature>
<dbReference type="PANTHER" id="PTHR47932">
    <property type="entry name" value="ATPASE EXPRESSION PROTEIN 3"/>
    <property type="match status" value="1"/>
</dbReference>
<dbReference type="NCBIfam" id="TIGR00756">
    <property type="entry name" value="PPR"/>
    <property type="match status" value="1"/>
</dbReference>
<dbReference type="Pfam" id="PF12854">
    <property type="entry name" value="PPR_1"/>
    <property type="match status" value="1"/>
</dbReference>
<name>A0A5J9SR00_9POAL</name>
<evidence type="ECO:0000313" key="5">
    <source>
        <dbReference type="Proteomes" id="UP000324897"/>
    </source>
</evidence>
<keyword evidence="2" id="KW-0809">Transit peptide</keyword>
<evidence type="ECO:0000256" key="3">
    <source>
        <dbReference type="PROSITE-ProRule" id="PRU00708"/>
    </source>
</evidence>
<evidence type="ECO:0008006" key="6">
    <source>
        <dbReference type="Google" id="ProtNLM"/>
    </source>
</evidence>